<dbReference type="NCBIfam" id="TIGR00012">
    <property type="entry name" value="L29"/>
    <property type="match status" value="1"/>
</dbReference>
<dbReference type="EMBL" id="RCBY01000089">
    <property type="protein sequence ID" value="RQH40203.1"/>
    <property type="molecule type" value="Genomic_DNA"/>
</dbReference>
<dbReference type="PANTHER" id="PTHR10916">
    <property type="entry name" value="60S RIBOSOMAL PROTEIN L35/50S RIBOSOMAL PROTEIN L29"/>
    <property type="match status" value="1"/>
</dbReference>
<dbReference type="Proteomes" id="UP000269154">
    <property type="component" value="Unassembled WGS sequence"/>
</dbReference>
<dbReference type="GO" id="GO:0022625">
    <property type="term" value="C:cytosolic large ribosomal subunit"/>
    <property type="evidence" value="ECO:0007669"/>
    <property type="project" value="TreeGrafter"/>
</dbReference>
<keyword evidence="2 5" id="KW-0689">Ribosomal protein</keyword>
<reference evidence="7 8" key="1">
    <citation type="journal article" date="2018" name="ACS Chem. Biol.">
        <title>Ketoreductase domain dysfunction expands chemodiversity: malyngamide biosynthesis in the cyanobacterium Okeania hirsuta.</title>
        <authorList>
            <person name="Moss N.A."/>
            <person name="Leao T."/>
            <person name="Rankin M."/>
            <person name="McCullough T.M."/>
            <person name="Qu P."/>
            <person name="Korobeynikov A."/>
            <person name="Smith J.L."/>
            <person name="Gerwick L."/>
            <person name="Gerwick W.H."/>
        </authorList>
    </citation>
    <scope>NUCLEOTIDE SEQUENCE [LARGE SCALE GENOMIC DNA]</scope>
    <source>
        <strain evidence="7 8">PAB10Feb10-1</strain>
    </source>
</reference>
<name>A0A3N6PBF3_9CYAN</name>
<dbReference type="HAMAP" id="MF_00374">
    <property type="entry name" value="Ribosomal_uL29"/>
    <property type="match status" value="1"/>
</dbReference>
<dbReference type="RefSeq" id="WP_124154907.1">
    <property type="nucleotide sequence ID" value="NZ_CAWOLW010000705.1"/>
</dbReference>
<keyword evidence="8" id="KW-1185">Reference proteome</keyword>
<evidence type="ECO:0000256" key="1">
    <source>
        <dbReference type="ARBA" id="ARBA00009254"/>
    </source>
</evidence>
<dbReference type="Pfam" id="PF00831">
    <property type="entry name" value="Ribosomal_L29"/>
    <property type="match status" value="1"/>
</dbReference>
<evidence type="ECO:0000256" key="4">
    <source>
        <dbReference type="ARBA" id="ARBA00035204"/>
    </source>
</evidence>
<organism evidence="7 8">
    <name type="scientific">Okeania hirsuta</name>
    <dbReference type="NCBI Taxonomy" id="1458930"/>
    <lineage>
        <taxon>Bacteria</taxon>
        <taxon>Bacillati</taxon>
        <taxon>Cyanobacteriota</taxon>
        <taxon>Cyanophyceae</taxon>
        <taxon>Oscillatoriophycideae</taxon>
        <taxon>Oscillatoriales</taxon>
        <taxon>Microcoleaceae</taxon>
        <taxon>Okeania</taxon>
    </lineage>
</organism>
<dbReference type="AlphaFoldDB" id="A0A3N6PBF3"/>
<dbReference type="CDD" id="cd00427">
    <property type="entry name" value="Ribosomal_L29_HIP"/>
    <property type="match status" value="1"/>
</dbReference>
<evidence type="ECO:0000313" key="7">
    <source>
        <dbReference type="EMBL" id="RQH40203.1"/>
    </source>
</evidence>
<dbReference type="PANTHER" id="PTHR10916:SF0">
    <property type="entry name" value="LARGE RIBOSOMAL SUBUNIT PROTEIN UL29C"/>
    <property type="match status" value="1"/>
</dbReference>
<feature type="region of interest" description="Disordered" evidence="6">
    <location>
        <begin position="70"/>
        <end position="92"/>
    </location>
</feature>
<evidence type="ECO:0000256" key="3">
    <source>
        <dbReference type="ARBA" id="ARBA00023274"/>
    </source>
</evidence>
<protein>
    <recommendedName>
        <fullName evidence="4 5">Large ribosomal subunit protein uL29</fullName>
    </recommendedName>
</protein>
<sequence length="92" mass="10531">MPFPKVEEVRNLSDEELVAEIVKVKRELLDLRMLKATGRLEKPHLFKYNRHRLAQLLTIERERELVKEAEASTQEVAASVSSTSVETADSPE</sequence>
<dbReference type="GO" id="GO:0006412">
    <property type="term" value="P:translation"/>
    <property type="evidence" value="ECO:0007669"/>
    <property type="project" value="UniProtKB-UniRule"/>
</dbReference>
<evidence type="ECO:0000256" key="2">
    <source>
        <dbReference type="ARBA" id="ARBA00022980"/>
    </source>
</evidence>
<comment type="caution">
    <text evidence="7">The sequence shown here is derived from an EMBL/GenBank/DDBJ whole genome shotgun (WGS) entry which is preliminary data.</text>
</comment>
<accession>A0A3N6PBF3</accession>
<evidence type="ECO:0000313" key="8">
    <source>
        <dbReference type="Proteomes" id="UP000269154"/>
    </source>
</evidence>
<dbReference type="GO" id="GO:0003735">
    <property type="term" value="F:structural constituent of ribosome"/>
    <property type="evidence" value="ECO:0007669"/>
    <property type="project" value="InterPro"/>
</dbReference>
<feature type="compositionally biased region" description="Low complexity" evidence="6">
    <location>
        <begin position="71"/>
        <end position="92"/>
    </location>
</feature>
<dbReference type="InterPro" id="IPR036049">
    <property type="entry name" value="Ribosomal_uL29_sf"/>
</dbReference>
<keyword evidence="3 5" id="KW-0687">Ribonucleoprotein</keyword>
<gene>
    <name evidence="5" type="primary">rpmC</name>
    <name evidence="5" type="synonym">rpl29</name>
    <name evidence="7" type="ORF">D5R40_16390</name>
</gene>
<dbReference type="Gene3D" id="1.10.287.310">
    <property type="match status" value="1"/>
</dbReference>
<evidence type="ECO:0000256" key="5">
    <source>
        <dbReference type="HAMAP-Rule" id="MF_00374"/>
    </source>
</evidence>
<dbReference type="OrthoDB" id="9815192at2"/>
<proteinExistence type="inferred from homology"/>
<dbReference type="InterPro" id="IPR001854">
    <property type="entry name" value="Ribosomal_uL29"/>
</dbReference>
<evidence type="ECO:0000256" key="6">
    <source>
        <dbReference type="SAM" id="MobiDB-lite"/>
    </source>
</evidence>
<dbReference type="InterPro" id="IPR050063">
    <property type="entry name" value="Ribosomal_protein_uL29"/>
</dbReference>
<dbReference type="SUPFAM" id="SSF46561">
    <property type="entry name" value="Ribosomal protein L29 (L29p)"/>
    <property type="match status" value="1"/>
</dbReference>
<comment type="similarity">
    <text evidence="1 5">Belongs to the universal ribosomal protein uL29 family.</text>
</comment>